<reference evidence="7" key="1">
    <citation type="submission" date="2022-11" db="UniProtKB">
        <authorList>
            <consortium name="WormBaseParasite"/>
        </authorList>
    </citation>
    <scope>IDENTIFICATION</scope>
</reference>
<feature type="repeat" description="WD" evidence="4">
    <location>
        <begin position="507"/>
        <end position="531"/>
    </location>
</feature>
<dbReference type="Proteomes" id="UP000887565">
    <property type="component" value="Unplaced"/>
</dbReference>
<sequence>MIDEFESNDMSGRIGQNYPNQISVGNTNTLETISDVSSLASWSKHLLRDERHGGEAPIVKPVDSISTKAAPIVSEIVAQSAADDSTDDARQIIWTSQSVSVVGPSNVSTTTAAPSGYNPTSGQLFGLNFTAPLPYHVSSLPSSVNHSSGSSKSSTMERFLTPESKTSSLDRRAAAGVNNIVRCLNKKSSSLNREVGGLSACEQLLYDNAHLAALERKNSAAAELIENLTSEFVKNSKLEHNSLQKNNEPLSAPVLSSNEARSSPLSMSKEKSIVASSSNIRAPGGIKIEPDIVSSNRVKEDAILENKTNFFIESPPSKPPRRKRLGKDNTLPLHSPPNFLKSSTISAPTSSKSSQESTLNYEKRRFFKAKVAKNQFFLECRPKPHQEALKRAITNLSVRHSDTLRPSLIKRSDAMDQTIDDNLPKCDPLSLHMLRLTNDLNRFMHHLRYWFRYRKMIGRSFGCAIDKTVRKMRNVTEGVRYRFHTDETNQSDDDDNSDNSKFIRGSVWCLKFSHCGRLLATGGQDNLIRVWILKDAFNYFNEMRSRYNADDSVPLYEQLQKCTVGLSSATNAVDSCRSSLSGDMFSLDMASTTSSIGQDDSSSPFVSKPFCVYRGHSADVLDLSWSKVVL</sequence>
<organism evidence="6 7">
    <name type="scientific">Romanomermis culicivorax</name>
    <name type="common">Nematode worm</name>
    <dbReference type="NCBI Taxonomy" id="13658"/>
    <lineage>
        <taxon>Eukaryota</taxon>
        <taxon>Metazoa</taxon>
        <taxon>Ecdysozoa</taxon>
        <taxon>Nematoda</taxon>
        <taxon>Enoplea</taxon>
        <taxon>Dorylaimia</taxon>
        <taxon>Mermithida</taxon>
        <taxon>Mermithoidea</taxon>
        <taxon>Mermithidae</taxon>
        <taxon>Romanomermis</taxon>
    </lineage>
</organism>
<keyword evidence="6" id="KW-1185">Reference proteome</keyword>
<dbReference type="InterPro" id="IPR015943">
    <property type="entry name" value="WD40/YVTN_repeat-like_dom_sf"/>
</dbReference>
<accession>A0A915KZZ7</accession>
<dbReference type="PROSITE" id="PS50082">
    <property type="entry name" value="WD_REPEATS_2"/>
    <property type="match status" value="1"/>
</dbReference>
<evidence type="ECO:0000256" key="5">
    <source>
        <dbReference type="SAM" id="MobiDB-lite"/>
    </source>
</evidence>
<feature type="region of interest" description="Disordered" evidence="5">
    <location>
        <begin position="1"/>
        <end position="21"/>
    </location>
</feature>
<dbReference type="Gene3D" id="2.130.10.10">
    <property type="entry name" value="YVTN repeat-like/Quinoprotein amine dehydrogenase"/>
    <property type="match status" value="1"/>
</dbReference>
<feature type="region of interest" description="Disordered" evidence="5">
    <location>
        <begin position="243"/>
        <end position="276"/>
    </location>
</feature>
<feature type="compositionally biased region" description="Low complexity" evidence="5">
    <location>
        <begin position="341"/>
        <end position="354"/>
    </location>
</feature>
<evidence type="ECO:0000256" key="1">
    <source>
        <dbReference type="ARBA" id="ARBA00021207"/>
    </source>
</evidence>
<dbReference type="AlphaFoldDB" id="A0A915KZZ7"/>
<feature type="region of interest" description="Disordered" evidence="5">
    <location>
        <begin position="142"/>
        <end position="167"/>
    </location>
</feature>
<evidence type="ECO:0000313" key="7">
    <source>
        <dbReference type="WBParaSite" id="nRc.2.0.1.t44397-RA"/>
    </source>
</evidence>
<dbReference type="InterPro" id="IPR036322">
    <property type="entry name" value="WD40_repeat_dom_sf"/>
</dbReference>
<evidence type="ECO:0000256" key="4">
    <source>
        <dbReference type="PROSITE-ProRule" id="PRU00221"/>
    </source>
</evidence>
<dbReference type="InterPro" id="IPR001680">
    <property type="entry name" value="WD40_rpt"/>
</dbReference>
<name>A0A915KZZ7_ROMCU</name>
<dbReference type="Pfam" id="PF00400">
    <property type="entry name" value="WD40"/>
    <property type="match status" value="1"/>
</dbReference>
<protein>
    <recommendedName>
        <fullName evidence="1">WD repeat-containing protein 44</fullName>
    </recommendedName>
</protein>
<dbReference type="SMART" id="SM00320">
    <property type="entry name" value="WD40"/>
    <property type="match status" value="1"/>
</dbReference>
<dbReference type="SUPFAM" id="SSF50978">
    <property type="entry name" value="WD40 repeat-like"/>
    <property type="match status" value="1"/>
</dbReference>
<dbReference type="InterPro" id="IPR040324">
    <property type="entry name" value="WDR44/Dgr2"/>
</dbReference>
<feature type="compositionally biased region" description="Polar residues" evidence="5">
    <location>
        <begin position="243"/>
        <end position="266"/>
    </location>
</feature>
<evidence type="ECO:0000256" key="3">
    <source>
        <dbReference type="ARBA" id="ARBA00022737"/>
    </source>
</evidence>
<dbReference type="PANTHER" id="PTHR14221">
    <property type="entry name" value="WD REPEAT DOMAIN 44"/>
    <property type="match status" value="1"/>
</dbReference>
<keyword evidence="2 4" id="KW-0853">WD repeat</keyword>
<evidence type="ECO:0000313" key="6">
    <source>
        <dbReference type="Proteomes" id="UP000887565"/>
    </source>
</evidence>
<proteinExistence type="predicted"/>
<feature type="compositionally biased region" description="Low complexity" evidence="5">
    <location>
        <begin position="142"/>
        <end position="154"/>
    </location>
</feature>
<keyword evidence="3" id="KW-0677">Repeat</keyword>
<dbReference type="PANTHER" id="PTHR14221:SF0">
    <property type="entry name" value="WD REPEAT-CONTAINING PROTEIN 44"/>
    <property type="match status" value="1"/>
</dbReference>
<feature type="region of interest" description="Disordered" evidence="5">
    <location>
        <begin position="310"/>
        <end position="358"/>
    </location>
</feature>
<evidence type="ECO:0000256" key="2">
    <source>
        <dbReference type="ARBA" id="ARBA00022574"/>
    </source>
</evidence>
<dbReference type="WBParaSite" id="nRc.2.0.1.t44397-RA">
    <property type="protein sequence ID" value="nRc.2.0.1.t44397-RA"/>
    <property type="gene ID" value="nRc.2.0.1.g44397"/>
</dbReference>